<evidence type="ECO:0000256" key="6">
    <source>
        <dbReference type="ARBA" id="ARBA00022840"/>
    </source>
</evidence>
<evidence type="ECO:0000256" key="5">
    <source>
        <dbReference type="ARBA" id="ARBA00022741"/>
    </source>
</evidence>
<evidence type="ECO:0000259" key="11">
    <source>
        <dbReference type="PROSITE" id="PS50929"/>
    </source>
</evidence>
<dbReference type="KEGG" id="whj:H9Q79_15885"/>
<evidence type="ECO:0000259" key="10">
    <source>
        <dbReference type="PROSITE" id="PS50893"/>
    </source>
</evidence>
<dbReference type="PANTHER" id="PTHR43394">
    <property type="entry name" value="ATP-DEPENDENT PERMEASE MDL1, MITOCHONDRIAL"/>
    <property type="match status" value="1"/>
</dbReference>
<dbReference type="RefSeq" id="WP_118646927.1">
    <property type="nucleotide sequence ID" value="NZ_CP060635.1"/>
</dbReference>
<dbReference type="SUPFAM" id="SSF90123">
    <property type="entry name" value="ABC transporter transmembrane region"/>
    <property type="match status" value="1"/>
</dbReference>
<dbReference type="PROSITE" id="PS50893">
    <property type="entry name" value="ABC_TRANSPORTER_2"/>
    <property type="match status" value="1"/>
</dbReference>
<comment type="subcellular location">
    <subcellularLocation>
        <location evidence="1">Cell membrane</location>
        <topology evidence="1">Multi-pass membrane protein</topology>
    </subcellularLocation>
</comment>
<evidence type="ECO:0000256" key="3">
    <source>
        <dbReference type="ARBA" id="ARBA00022475"/>
    </source>
</evidence>
<dbReference type="AlphaFoldDB" id="A0A7G9GC07"/>
<dbReference type="Gene3D" id="1.20.1560.10">
    <property type="entry name" value="ABC transporter type 1, transmembrane domain"/>
    <property type="match status" value="1"/>
</dbReference>
<evidence type="ECO:0000256" key="2">
    <source>
        <dbReference type="ARBA" id="ARBA00022448"/>
    </source>
</evidence>
<evidence type="ECO:0000313" key="12">
    <source>
        <dbReference type="EMBL" id="QNM08339.1"/>
    </source>
</evidence>
<keyword evidence="13" id="KW-1185">Reference proteome</keyword>
<dbReference type="Pfam" id="PF00005">
    <property type="entry name" value="ABC_tran"/>
    <property type="match status" value="1"/>
</dbReference>
<proteinExistence type="predicted"/>
<evidence type="ECO:0000256" key="4">
    <source>
        <dbReference type="ARBA" id="ARBA00022692"/>
    </source>
</evidence>
<feature type="domain" description="ABC transmembrane type-1" evidence="11">
    <location>
        <begin position="47"/>
        <end position="341"/>
    </location>
</feature>
<keyword evidence="4 9" id="KW-0812">Transmembrane</keyword>
<dbReference type="InterPro" id="IPR017871">
    <property type="entry name" value="ABC_transporter-like_CS"/>
</dbReference>
<dbReference type="GO" id="GO:0005524">
    <property type="term" value="F:ATP binding"/>
    <property type="evidence" value="ECO:0007669"/>
    <property type="project" value="UniProtKB-KW"/>
</dbReference>
<accession>A0A7G9GC07</accession>
<sequence length="616" mass="67803">MSSEKSTNDAAEINLLDDGMSAERARNAKGTALRLLKKLMEQRWKLLVVIVSIIISSVFTVLSPKLIGIAINQIFNGIQSAAAGGGPFRVSFETMGMILLGLAGLYLLSSLFSFIQQNTMAGISQTLSLSLRKEVSAKLNRLPLKYFDRHSKGEILSRITNDMEKVSDTLQEGMIQFLSSIVSILGAFLMMLFISPLLTLIAFGTIFASLLVAALISQKTQRSFSANQEALSRLNGSIEEAFTGNTVIKAFNLEDQMIENTRVLNDSLYREGKKALFMNYAISPVIRLIGQFGYVAVAIRGAMYAIQGRISIGDIQAFIQYVNQVSEPITQFSYTWNSLHGAVAAAEHIFQILDEEEEIPDTPEPLAIPEPKGSVSFEHVHFGYSEDAILMQDISFDVEAGSKIAVVGPTGAGKTTLVNLLMRFYELQGGRITIDGTDISKMRRADLRSLMGMVLQDTWLFGGTIWENIAYGRTDATEEEIYQAARAARADHFIRTMPEGYDTVLDNEISSFSQGQKQLLTIARAILADPAILILDEATSSVDTRTELEIQKAMDALMKGRTSFVIAHRLSTIRDADHILVMNKGTIIEQGSHQSLMARKGFYADLYNSQFTSAAG</sequence>
<dbReference type="SMART" id="SM00382">
    <property type="entry name" value="AAA"/>
    <property type="match status" value="1"/>
</dbReference>
<dbReference type="CDD" id="cd03254">
    <property type="entry name" value="ABCC_Glucan_exporter_like"/>
    <property type="match status" value="1"/>
</dbReference>
<dbReference type="InterPro" id="IPR039421">
    <property type="entry name" value="Type_1_exporter"/>
</dbReference>
<dbReference type="Gene3D" id="3.40.50.300">
    <property type="entry name" value="P-loop containing nucleotide triphosphate hydrolases"/>
    <property type="match status" value="1"/>
</dbReference>
<evidence type="ECO:0000256" key="8">
    <source>
        <dbReference type="ARBA" id="ARBA00023136"/>
    </source>
</evidence>
<evidence type="ECO:0000313" key="13">
    <source>
        <dbReference type="Proteomes" id="UP000515860"/>
    </source>
</evidence>
<dbReference type="Proteomes" id="UP000515860">
    <property type="component" value="Chromosome"/>
</dbReference>
<dbReference type="GO" id="GO:0005886">
    <property type="term" value="C:plasma membrane"/>
    <property type="evidence" value="ECO:0007669"/>
    <property type="project" value="UniProtKB-SubCell"/>
</dbReference>
<organism evidence="12 13">
    <name type="scientific">Wansuia hejianensis</name>
    <dbReference type="NCBI Taxonomy" id="2763667"/>
    <lineage>
        <taxon>Bacteria</taxon>
        <taxon>Bacillati</taxon>
        <taxon>Bacillota</taxon>
        <taxon>Clostridia</taxon>
        <taxon>Lachnospirales</taxon>
        <taxon>Lachnospiraceae</taxon>
        <taxon>Wansuia</taxon>
    </lineage>
</organism>
<feature type="transmembrane region" description="Helical" evidence="9">
    <location>
        <begin position="200"/>
        <end position="217"/>
    </location>
</feature>
<evidence type="ECO:0000256" key="1">
    <source>
        <dbReference type="ARBA" id="ARBA00004651"/>
    </source>
</evidence>
<dbReference type="Pfam" id="PF00664">
    <property type="entry name" value="ABC_membrane"/>
    <property type="match status" value="1"/>
</dbReference>
<dbReference type="InterPro" id="IPR027417">
    <property type="entry name" value="P-loop_NTPase"/>
</dbReference>
<evidence type="ECO:0000256" key="7">
    <source>
        <dbReference type="ARBA" id="ARBA00022989"/>
    </source>
</evidence>
<dbReference type="GO" id="GO:0015421">
    <property type="term" value="F:ABC-type oligopeptide transporter activity"/>
    <property type="evidence" value="ECO:0007669"/>
    <property type="project" value="TreeGrafter"/>
</dbReference>
<name>A0A7G9GC07_9FIRM</name>
<dbReference type="PANTHER" id="PTHR43394:SF1">
    <property type="entry name" value="ATP-BINDING CASSETTE SUB-FAMILY B MEMBER 10, MITOCHONDRIAL"/>
    <property type="match status" value="1"/>
</dbReference>
<dbReference type="FunFam" id="3.40.50.300:FF:000287">
    <property type="entry name" value="Multidrug ABC transporter ATP-binding protein"/>
    <property type="match status" value="1"/>
</dbReference>
<dbReference type="EMBL" id="CP060635">
    <property type="protein sequence ID" value="QNM08339.1"/>
    <property type="molecule type" value="Genomic_DNA"/>
</dbReference>
<dbReference type="GO" id="GO:0016887">
    <property type="term" value="F:ATP hydrolysis activity"/>
    <property type="evidence" value="ECO:0007669"/>
    <property type="project" value="InterPro"/>
</dbReference>
<dbReference type="SUPFAM" id="SSF52540">
    <property type="entry name" value="P-loop containing nucleoside triphosphate hydrolases"/>
    <property type="match status" value="1"/>
</dbReference>
<keyword evidence="5" id="KW-0547">Nucleotide-binding</keyword>
<dbReference type="CDD" id="cd18547">
    <property type="entry name" value="ABC_6TM_Tm288_like"/>
    <property type="match status" value="1"/>
</dbReference>
<protein>
    <submittedName>
        <fullName evidence="12">ABC transporter ATP-binding protein</fullName>
    </submittedName>
</protein>
<keyword evidence="7 9" id="KW-1133">Transmembrane helix</keyword>
<reference evidence="12 13" key="1">
    <citation type="submission" date="2020-08" db="EMBL/GenBank/DDBJ databases">
        <authorList>
            <person name="Liu C."/>
            <person name="Sun Q."/>
        </authorList>
    </citation>
    <scope>NUCLEOTIDE SEQUENCE [LARGE SCALE GENOMIC DNA]</scope>
    <source>
        <strain evidence="12 13">NSJ-29</strain>
    </source>
</reference>
<dbReference type="PROSITE" id="PS50929">
    <property type="entry name" value="ABC_TM1F"/>
    <property type="match status" value="1"/>
</dbReference>
<evidence type="ECO:0000256" key="9">
    <source>
        <dbReference type="SAM" id="Phobius"/>
    </source>
</evidence>
<feature type="transmembrane region" description="Helical" evidence="9">
    <location>
        <begin position="173"/>
        <end position="194"/>
    </location>
</feature>
<feature type="transmembrane region" description="Helical" evidence="9">
    <location>
        <begin position="95"/>
        <end position="115"/>
    </location>
</feature>
<feature type="domain" description="ABC transporter" evidence="10">
    <location>
        <begin position="375"/>
        <end position="609"/>
    </location>
</feature>
<keyword evidence="8 9" id="KW-0472">Membrane</keyword>
<keyword evidence="3" id="KW-1003">Cell membrane</keyword>
<keyword evidence="2" id="KW-0813">Transport</keyword>
<keyword evidence="6 12" id="KW-0067">ATP-binding</keyword>
<feature type="transmembrane region" description="Helical" evidence="9">
    <location>
        <begin position="46"/>
        <end position="75"/>
    </location>
</feature>
<dbReference type="InterPro" id="IPR036640">
    <property type="entry name" value="ABC1_TM_sf"/>
</dbReference>
<dbReference type="InterPro" id="IPR003439">
    <property type="entry name" value="ABC_transporter-like_ATP-bd"/>
</dbReference>
<dbReference type="InterPro" id="IPR003593">
    <property type="entry name" value="AAA+_ATPase"/>
</dbReference>
<dbReference type="PROSITE" id="PS00211">
    <property type="entry name" value="ABC_TRANSPORTER_1"/>
    <property type="match status" value="1"/>
</dbReference>
<gene>
    <name evidence="12" type="ORF">H9Q79_15885</name>
</gene>
<dbReference type="InterPro" id="IPR011527">
    <property type="entry name" value="ABC1_TM_dom"/>
</dbReference>
<dbReference type="FunFam" id="1.20.1560.10:FF:000011">
    <property type="entry name" value="Multidrug ABC transporter ATP-binding protein"/>
    <property type="match status" value="1"/>
</dbReference>